<dbReference type="Pfam" id="PF13385">
    <property type="entry name" value="Laminin_G_3"/>
    <property type="match status" value="2"/>
</dbReference>
<evidence type="ECO:0000313" key="1">
    <source>
        <dbReference type="Proteomes" id="UP000085678"/>
    </source>
</evidence>
<dbReference type="SUPFAM" id="SSF49899">
    <property type="entry name" value="Concanavalin A-like lectins/glucanases"/>
    <property type="match status" value="3"/>
</dbReference>
<dbReference type="PANTHER" id="PTHR47635">
    <property type="entry name" value="CUB DOMAIN-CONTAINING PROTEIN"/>
    <property type="match status" value="1"/>
</dbReference>
<dbReference type="Gene3D" id="2.60.120.200">
    <property type="match status" value="3"/>
</dbReference>
<dbReference type="KEGG" id="lak:106169281"/>
<gene>
    <name evidence="2" type="primary">LOC106169281</name>
</gene>
<reference evidence="2" key="1">
    <citation type="submission" date="2025-08" db="UniProtKB">
        <authorList>
            <consortium name="RefSeq"/>
        </authorList>
    </citation>
    <scope>IDENTIFICATION</scope>
    <source>
        <tissue evidence="2">Gonads</tissue>
    </source>
</reference>
<dbReference type="RefSeq" id="XP_013404146.1">
    <property type="nucleotide sequence ID" value="XM_013548692.1"/>
</dbReference>
<sequence length="536" mass="59325">MTKDRIMCFRGCVSEARDWNSQDGASLSTWRRPIGFWPLNADYTYSDISGGGNHGSGFSVSLTTGHEGVGNTAYNFGGSVSSYIHIPNNGQLDARYSWTFSAWVYNGGSTQGPLFSFHFPNSVYDDFGLLIWQYPDTTTLVVAPRSRSDGAVSVAALYGSGVLTSNTWVFVSVTYDYTTGDMTIWKDAEINTQSNIGQVEHATQYDVYVGSRYASYNSDTRSFAGSVSCIQWYDVALPQAHIRNARQLCVPEALAKYLCDGAVSVAALYGSGVLTSNTWVFVSVTYDYTTGDMTIWKDAEINTQSNIGQVEHATQYDVYVGSRYASYNSDTRSFAGSVSCIQWYDVALPQAHIRNARQLCVPEELPYPVGWWPLESSYKGTDVTGNGNHATLSSELYPTHGPFGGKNDAYALAGTINSHIVIPNNGKLDVRYSYTFTAYFMPKGGNGPLFDYDTDDPSHTWGFHIWNHADPNNLGVYHFDRSFVNRGSTSVSFFADSVWSHLAITYDYASNQVYYYRNGVLVHSWNPTQQELATAA</sequence>
<accession>A0A1S3J1K7</accession>
<evidence type="ECO:0000313" key="2">
    <source>
        <dbReference type="RefSeq" id="XP_013404146.1"/>
    </source>
</evidence>
<proteinExistence type="predicted"/>
<keyword evidence="1" id="KW-1185">Reference proteome</keyword>
<dbReference type="OrthoDB" id="5984482at2759"/>
<dbReference type="PANTHER" id="PTHR47635:SF2">
    <property type="entry name" value="LAMG-LIKE JELLYROLL FOLD DOMAIN-CONTAINING PROTEIN"/>
    <property type="match status" value="1"/>
</dbReference>
<organism evidence="1 2">
    <name type="scientific">Lingula anatina</name>
    <name type="common">Brachiopod</name>
    <name type="synonym">Lingula unguis</name>
    <dbReference type="NCBI Taxonomy" id="7574"/>
    <lineage>
        <taxon>Eukaryota</taxon>
        <taxon>Metazoa</taxon>
        <taxon>Spiralia</taxon>
        <taxon>Lophotrochozoa</taxon>
        <taxon>Brachiopoda</taxon>
        <taxon>Linguliformea</taxon>
        <taxon>Lingulata</taxon>
        <taxon>Lingulida</taxon>
        <taxon>Linguloidea</taxon>
        <taxon>Lingulidae</taxon>
        <taxon>Lingula</taxon>
    </lineage>
</organism>
<dbReference type="Proteomes" id="UP000085678">
    <property type="component" value="Unplaced"/>
</dbReference>
<dbReference type="AlphaFoldDB" id="A0A1S3J1K7"/>
<protein>
    <submittedName>
        <fullName evidence="2">Uncharacterized protein LOC106169281</fullName>
    </submittedName>
</protein>
<dbReference type="InterPro" id="IPR013320">
    <property type="entry name" value="ConA-like_dom_sf"/>
</dbReference>
<name>A0A1S3J1K7_LINAN</name>
<dbReference type="GeneID" id="106169281"/>
<dbReference type="InParanoid" id="A0A1S3J1K7"/>